<evidence type="ECO:0000256" key="7">
    <source>
        <dbReference type="ARBA" id="ARBA00023288"/>
    </source>
</evidence>
<dbReference type="OrthoDB" id="4096362at2759"/>
<reference evidence="12" key="1">
    <citation type="submission" date="2021-02" db="EMBL/GenBank/DDBJ databases">
        <authorList>
            <person name="Nowell W R."/>
        </authorList>
    </citation>
    <scope>NUCLEOTIDE SEQUENCE</scope>
    <source>
        <strain evidence="12">Ploen Becks lab</strain>
    </source>
</reference>
<dbReference type="GO" id="GO:0005783">
    <property type="term" value="C:endoplasmic reticulum"/>
    <property type="evidence" value="ECO:0007669"/>
    <property type="project" value="TreeGrafter"/>
</dbReference>
<keyword evidence="2 10" id="KW-0808">Transferase</keyword>
<feature type="transmembrane region" description="Helical" evidence="10">
    <location>
        <begin position="60"/>
        <end position="83"/>
    </location>
</feature>
<evidence type="ECO:0000313" key="12">
    <source>
        <dbReference type="EMBL" id="CAF0942407.1"/>
    </source>
</evidence>
<comment type="similarity">
    <text evidence="10">Belongs to the DHHC palmitoyltransferase family.</text>
</comment>
<keyword evidence="8 10" id="KW-0012">Acyltransferase</keyword>
<evidence type="ECO:0000313" key="13">
    <source>
        <dbReference type="Proteomes" id="UP000663879"/>
    </source>
</evidence>
<comment type="domain">
    <text evidence="10">The DHHC domain is required for palmitoyltransferase activity.</text>
</comment>
<dbReference type="InterPro" id="IPR001594">
    <property type="entry name" value="Palmitoyltrfase_DHHC"/>
</dbReference>
<feature type="transmembrane region" description="Helical" evidence="10">
    <location>
        <begin position="228"/>
        <end position="247"/>
    </location>
</feature>
<keyword evidence="5 10" id="KW-0472">Membrane</keyword>
<name>A0A814CMZ9_9BILA</name>
<dbReference type="PANTHER" id="PTHR22883:SF43">
    <property type="entry name" value="PALMITOYLTRANSFERASE APP"/>
    <property type="match status" value="1"/>
</dbReference>
<evidence type="ECO:0000256" key="9">
    <source>
        <dbReference type="ARBA" id="ARBA00048048"/>
    </source>
</evidence>
<feature type="transmembrane region" description="Helical" evidence="10">
    <location>
        <begin position="34"/>
        <end position="54"/>
    </location>
</feature>
<sequence>MKKCCKSSVVRRYEVLESKNRYYCWGRCLGSQQIGVFLFTLLLITGTTLLFFIFDCPYLYTKLTIAVPIVGAILFLFVLCVLFRTACTDPGILPRSEKDEVLFNERQSLVQANLSDQQMVSNFQMPRYKEIVLKGNTIKLKYCFTCKLYRPPRSSHCSVCDNCVERFDHHCPWVANCIGKRNYRFFYMFLVSLSVLCLYILACNIANIVLRTQEQLLVDALKATPATVIEAVICFFSMWSIICLCGYHTYLISSEVSTNEDIKESYSSKRHHEKNNPFDKGSIYLNFANLLCSSIPPSLINLRETIPNKLISEKSFGSSSRFNKTTITNTISSAVETRDNNISLPQMGNSFENTRQLIIENV</sequence>
<protein>
    <recommendedName>
        <fullName evidence="10">Palmitoyltransferase</fullName>
        <ecNumber evidence="10">2.3.1.225</ecNumber>
    </recommendedName>
</protein>
<dbReference type="PANTHER" id="PTHR22883">
    <property type="entry name" value="ZINC FINGER DHHC DOMAIN CONTAINING PROTEIN"/>
    <property type="match status" value="1"/>
</dbReference>
<evidence type="ECO:0000256" key="3">
    <source>
        <dbReference type="ARBA" id="ARBA00022692"/>
    </source>
</evidence>
<evidence type="ECO:0000256" key="10">
    <source>
        <dbReference type="RuleBase" id="RU079119"/>
    </source>
</evidence>
<keyword evidence="6" id="KW-0564">Palmitate</keyword>
<comment type="caution">
    <text evidence="12">The sequence shown here is derived from an EMBL/GenBank/DDBJ whole genome shotgun (WGS) entry which is preliminary data.</text>
</comment>
<keyword evidence="7" id="KW-0449">Lipoprotein</keyword>
<keyword evidence="3 10" id="KW-0812">Transmembrane</keyword>
<dbReference type="PROSITE" id="PS50216">
    <property type="entry name" value="DHHC"/>
    <property type="match status" value="1"/>
</dbReference>
<keyword evidence="4 10" id="KW-1133">Transmembrane helix</keyword>
<comment type="subcellular location">
    <subcellularLocation>
        <location evidence="1">Endomembrane system</location>
        <topology evidence="1">Multi-pass membrane protein</topology>
    </subcellularLocation>
</comment>
<evidence type="ECO:0000256" key="6">
    <source>
        <dbReference type="ARBA" id="ARBA00023139"/>
    </source>
</evidence>
<dbReference type="EMBL" id="CAJNOC010002606">
    <property type="protein sequence ID" value="CAF0942407.1"/>
    <property type="molecule type" value="Genomic_DNA"/>
</dbReference>
<dbReference type="AlphaFoldDB" id="A0A814CMZ9"/>
<dbReference type="GO" id="GO:0019706">
    <property type="term" value="F:protein-cysteine S-palmitoyltransferase activity"/>
    <property type="evidence" value="ECO:0007669"/>
    <property type="project" value="UniProtKB-EC"/>
</dbReference>
<keyword evidence="13" id="KW-1185">Reference proteome</keyword>
<evidence type="ECO:0000259" key="11">
    <source>
        <dbReference type="Pfam" id="PF01529"/>
    </source>
</evidence>
<comment type="catalytic activity">
    <reaction evidence="9 10">
        <text>L-cysteinyl-[protein] + hexadecanoyl-CoA = S-hexadecanoyl-L-cysteinyl-[protein] + CoA</text>
        <dbReference type="Rhea" id="RHEA:36683"/>
        <dbReference type="Rhea" id="RHEA-COMP:10131"/>
        <dbReference type="Rhea" id="RHEA-COMP:11032"/>
        <dbReference type="ChEBI" id="CHEBI:29950"/>
        <dbReference type="ChEBI" id="CHEBI:57287"/>
        <dbReference type="ChEBI" id="CHEBI:57379"/>
        <dbReference type="ChEBI" id="CHEBI:74151"/>
        <dbReference type="EC" id="2.3.1.225"/>
    </reaction>
</comment>
<dbReference type="GO" id="GO:0005794">
    <property type="term" value="C:Golgi apparatus"/>
    <property type="evidence" value="ECO:0007669"/>
    <property type="project" value="TreeGrafter"/>
</dbReference>
<dbReference type="Proteomes" id="UP000663879">
    <property type="component" value="Unassembled WGS sequence"/>
</dbReference>
<evidence type="ECO:0000256" key="2">
    <source>
        <dbReference type="ARBA" id="ARBA00022679"/>
    </source>
</evidence>
<feature type="domain" description="Palmitoyltransferase DHHC" evidence="11">
    <location>
        <begin position="138"/>
        <end position="264"/>
    </location>
</feature>
<evidence type="ECO:0000256" key="8">
    <source>
        <dbReference type="ARBA" id="ARBA00023315"/>
    </source>
</evidence>
<organism evidence="12 13">
    <name type="scientific">Brachionus calyciflorus</name>
    <dbReference type="NCBI Taxonomy" id="104777"/>
    <lineage>
        <taxon>Eukaryota</taxon>
        <taxon>Metazoa</taxon>
        <taxon>Spiralia</taxon>
        <taxon>Gnathifera</taxon>
        <taxon>Rotifera</taxon>
        <taxon>Eurotatoria</taxon>
        <taxon>Monogononta</taxon>
        <taxon>Pseudotrocha</taxon>
        <taxon>Ploima</taxon>
        <taxon>Brachionidae</taxon>
        <taxon>Brachionus</taxon>
    </lineage>
</organism>
<dbReference type="Pfam" id="PF01529">
    <property type="entry name" value="DHHC"/>
    <property type="match status" value="1"/>
</dbReference>
<dbReference type="GO" id="GO:0006612">
    <property type="term" value="P:protein targeting to membrane"/>
    <property type="evidence" value="ECO:0007669"/>
    <property type="project" value="TreeGrafter"/>
</dbReference>
<evidence type="ECO:0000256" key="1">
    <source>
        <dbReference type="ARBA" id="ARBA00004127"/>
    </source>
</evidence>
<dbReference type="InterPro" id="IPR039859">
    <property type="entry name" value="PFA4/ZDH16/20/ERF2-like"/>
</dbReference>
<evidence type="ECO:0000256" key="4">
    <source>
        <dbReference type="ARBA" id="ARBA00022989"/>
    </source>
</evidence>
<evidence type="ECO:0000256" key="5">
    <source>
        <dbReference type="ARBA" id="ARBA00023136"/>
    </source>
</evidence>
<dbReference type="EC" id="2.3.1.225" evidence="10"/>
<gene>
    <name evidence="12" type="ORF">OXX778_LOCUS13499</name>
</gene>
<feature type="transmembrane region" description="Helical" evidence="10">
    <location>
        <begin position="185"/>
        <end position="208"/>
    </location>
</feature>
<accession>A0A814CMZ9</accession>
<proteinExistence type="inferred from homology"/>